<dbReference type="Pfam" id="PF07537">
    <property type="entry name" value="CamS"/>
    <property type="match status" value="1"/>
</dbReference>
<dbReference type="OrthoDB" id="9795361at2"/>
<evidence type="ECO:0000313" key="3">
    <source>
        <dbReference type="Proteomes" id="UP000284416"/>
    </source>
</evidence>
<gene>
    <name evidence="2" type="ORF">D1B31_21360</name>
</gene>
<dbReference type="PIRSF" id="PIRSF012509">
    <property type="entry name" value="CamS"/>
    <property type="match status" value="1"/>
</dbReference>
<organism evidence="2 3">
    <name type="scientific">Neobacillus notoginsengisoli</name>
    <dbReference type="NCBI Taxonomy" id="1578198"/>
    <lineage>
        <taxon>Bacteria</taxon>
        <taxon>Bacillati</taxon>
        <taxon>Bacillota</taxon>
        <taxon>Bacilli</taxon>
        <taxon>Bacillales</taxon>
        <taxon>Bacillaceae</taxon>
        <taxon>Neobacillus</taxon>
    </lineage>
</organism>
<proteinExistence type="predicted"/>
<dbReference type="RefSeq" id="WP_118924286.1">
    <property type="nucleotide sequence ID" value="NZ_QWEG01000019.1"/>
</dbReference>
<dbReference type="CDD" id="cd13440">
    <property type="entry name" value="CamS_repeat_2"/>
    <property type="match status" value="1"/>
</dbReference>
<dbReference type="EMBL" id="QWEG01000019">
    <property type="protein sequence ID" value="RHW32473.1"/>
    <property type="molecule type" value="Genomic_DNA"/>
</dbReference>
<evidence type="ECO:0000256" key="1">
    <source>
        <dbReference type="SAM" id="SignalP"/>
    </source>
</evidence>
<dbReference type="CDD" id="cd13441">
    <property type="entry name" value="CamS_repeat_1"/>
    <property type="match status" value="1"/>
</dbReference>
<name>A0A417YHN9_9BACI</name>
<feature type="signal peptide" evidence="1">
    <location>
        <begin position="1"/>
        <end position="19"/>
    </location>
</feature>
<dbReference type="Proteomes" id="UP000284416">
    <property type="component" value="Unassembled WGS sequence"/>
</dbReference>
<keyword evidence="1" id="KW-0732">Signal</keyword>
<sequence>MRKLTVALLSLSLLLGACAPNFQKQEEVVDRTDKTKEKAIIPKYQISNKYYRTVLPFVPSEARGLTVNNLNTRYDINEFEMGLMRIAQNTFDPDKYVFREGQVLRKGTVEAWLSRKLTKKQLAEKKMEEGDNVGLNPVDEGAGDIEARNEKGPIYLAHILEQDYLIKGEKDSVKLAGVAIGLALNSVHYYRKVQYGDVYKVPIERRVLEAEGKKIAQEVLKRLRATDELRNVPITIALFEQESNESVVPGSFFAYTTVNQGATIDKWEKVNEKYYLFPSREAREKYREDVVAFDNFKQDVEKYFPNFNGVVGKAHYVEGQLKELNIQIPIQFYGKAEGIGFTQYVTGLVMEHFPKYIAVSVSITSVNGPESLIVRKADQDEPFVHIY</sequence>
<accession>A0A417YHN9</accession>
<dbReference type="PROSITE" id="PS51257">
    <property type="entry name" value="PROKAR_LIPOPROTEIN"/>
    <property type="match status" value="1"/>
</dbReference>
<evidence type="ECO:0000313" key="2">
    <source>
        <dbReference type="EMBL" id="RHW32473.1"/>
    </source>
</evidence>
<protein>
    <submittedName>
        <fullName evidence="2">CamS family sex pheromone protein</fullName>
    </submittedName>
</protein>
<comment type="caution">
    <text evidence="2">The sequence shown here is derived from an EMBL/GenBank/DDBJ whole genome shotgun (WGS) entry which is preliminary data.</text>
</comment>
<reference evidence="2 3" key="1">
    <citation type="journal article" date="2017" name="Int. J. Syst. Evol. Microbiol.">
        <title>Bacillus notoginsengisoli sp. nov., a novel bacterium isolated from the rhizosphere of Panax notoginseng.</title>
        <authorList>
            <person name="Zhang M.Y."/>
            <person name="Cheng J."/>
            <person name="Cai Y."/>
            <person name="Zhang T.Y."/>
            <person name="Wu Y.Y."/>
            <person name="Manikprabhu D."/>
            <person name="Li W.J."/>
            <person name="Zhang Y.X."/>
        </authorList>
    </citation>
    <scope>NUCLEOTIDE SEQUENCE [LARGE SCALE GENOMIC DNA]</scope>
    <source>
        <strain evidence="2 3">JCM 30743</strain>
    </source>
</reference>
<dbReference type="InterPro" id="IPR011426">
    <property type="entry name" value="CamS"/>
</dbReference>
<dbReference type="AlphaFoldDB" id="A0A417YHN9"/>
<feature type="chain" id="PRO_5038795962" evidence="1">
    <location>
        <begin position="20"/>
        <end position="387"/>
    </location>
</feature>
<keyword evidence="3" id="KW-1185">Reference proteome</keyword>
<dbReference type="Gene3D" id="3.10.570.10">
    <property type="entry name" value="sex pheromone staph- cam373 precursor domain"/>
    <property type="match status" value="1"/>
</dbReference>